<dbReference type="Proteomes" id="UP000289340">
    <property type="component" value="Chromosome 13"/>
</dbReference>
<evidence type="ECO:0000256" key="3">
    <source>
        <dbReference type="ARBA" id="ARBA00005784"/>
    </source>
</evidence>
<dbReference type="PANTHER" id="PTHR35468:SF1">
    <property type="entry name" value="MYOSIN-LIKE PROTEIN"/>
    <property type="match status" value="1"/>
</dbReference>
<evidence type="ECO:0000256" key="5">
    <source>
        <dbReference type="ARBA" id="ARBA00023316"/>
    </source>
</evidence>
<evidence type="ECO:0000313" key="8">
    <source>
        <dbReference type="Proteomes" id="UP000289340"/>
    </source>
</evidence>
<dbReference type="AlphaFoldDB" id="A0A445HCM6"/>
<comment type="similarity">
    <text evidence="3 6">Belongs to the pectinacetylesterase family.</text>
</comment>
<keyword evidence="5 6" id="KW-0961">Cell wall biogenesis/degradation</keyword>
<keyword evidence="8" id="KW-1185">Reference proteome</keyword>
<evidence type="ECO:0000256" key="1">
    <source>
        <dbReference type="ARBA" id="ARBA00003534"/>
    </source>
</evidence>
<protein>
    <recommendedName>
        <fullName evidence="6">Pectin acetylesterase</fullName>
        <ecNumber evidence="6">3.1.1.-</ecNumber>
    </recommendedName>
</protein>
<gene>
    <name evidence="7" type="ORF">D0Y65_036015</name>
</gene>
<comment type="subcellular location">
    <subcellularLocation>
        <location evidence="2 6">Secreted</location>
        <location evidence="2 6">Cell wall</location>
    </subcellularLocation>
</comment>
<dbReference type="Pfam" id="PF03283">
    <property type="entry name" value="PAE"/>
    <property type="match status" value="1"/>
</dbReference>
<comment type="caution">
    <text evidence="7">The sequence shown here is derived from an EMBL/GenBank/DDBJ whole genome shotgun (WGS) entry which is preliminary data.</text>
</comment>
<evidence type="ECO:0000256" key="4">
    <source>
        <dbReference type="ARBA" id="ARBA00022512"/>
    </source>
</evidence>
<dbReference type="EMBL" id="QZWG01000013">
    <property type="protein sequence ID" value="RZB71352.1"/>
    <property type="molecule type" value="Genomic_DNA"/>
</dbReference>
<dbReference type="GO" id="GO:0016787">
    <property type="term" value="F:hydrolase activity"/>
    <property type="evidence" value="ECO:0007669"/>
    <property type="project" value="UniProtKB-KW"/>
</dbReference>
<keyword evidence="6" id="KW-0378">Hydrolase</keyword>
<dbReference type="EC" id="3.1.1.-" evidence="6"/>
<keyword evidence="4 6" id="KW-0134">Cell wall</keyword>
<reference evidence="7 8" key="1">
    <citation type="submission" date="2018-09" db="EMBL/GenBank/DDBJ databases">
        <title>A high-quality reference genome of wild soybean provides a powerful tool to mine soybean genomes.</title>
        <authorList>
            <person name="Xie M."/>
            <person name="Chung C.Y.L."/>
            <person name="Li M.-W."/>
            <person name="Wong F.-L."/>
            <person name="Chan T.-F."/>
            <person name="Lam H.-M."/>
        </authorList>
    </citation>
    <scope>NUCLEOTIDE SEQUENCE [LARGE SCALE GENOMIC DNA]</scope>
    <source>
        <strain evidence="8">cv. W05</strain>
        <tissue evidence="7">Hypocotyl of etiolated seedlings</tissue>
    </source>
</reference>
<dbReference type="InterPro" id="IPR004963">
    <property type="entry name" value="PAE/NOTUM"/>
</dbReference>
<proteinExistence type="inferred from homology"/>
<name>A0A445HCM6_GLYSO</name>
<comment type="function">
    <text evidence="1 6">Hydrolyzes acetyl esters in homogalacturonan regions of pectin. In type I primary cell wall, galacturonic acid residues of pectin can be acetylated at the O-2 and O-3 positions. Decreasing the degree of acetylation of pectin gels in vitro alters their physical properties.</text>
</comment>
<dbReference type="PANTHER" id="PTHR35468">
    <property type="entry name" value="MYOSIN-LIKE PROTEIN"/>
    <property type="match status" value="1"/>
</dbReference>
<evidence type="ECO:0000256" key="6">
    <source>
        <dbReference type="RuleBase" id="RU363114"/>
    </source>
</evidence>
<dbReference type="GO" id="GO:0071555">
    <property type="term" value="P:cell wall organization"/>
    <property type="evidence" value="ECO:0007669"/>
    <property type="project" value="UniProtKB-KW"/>
</dbReference>
<sequence length="391" mass="43491">MGSEIYHEIHENPRAFFSSSSSILLEPLAHGSSDWSLPRDDCITTKVNPMISQNKIARKQVVLNMQISQGGYSGFRNQMLNAIKGFSRSPQNGLFINSCFAHCQSERQDTWFADNSPVIGNKYSQRLNIKVHLNRILFAFLRILLNISIVTTLTNKYSSSVVIENDRSQSVTSSTPSIRPLPLTSPITAEETKFGYKIGYTGHVMTFEVGAVLEDANWQAPVYYFDENDKEKNIPILGSAVEILRRKMEGLSKGILLQRMEEEYNSLLSTASSSLASSGSNSKRLEYQHSSSVPFDVVAFDNNDVEDLTFQALVVTRHVGAAIPNLKSLPFNVVPPAGNVFEGEPATMGLHSSPSQESCVSKTVEGDRRRLAGGLRRRLIQRRPCTIVDLR</sequence>
<evidence type="ECO:0000313" key="7">
    <source>
        <dbReference type="EMBL" id="RZB71352.1"/>
    </source>
</evidence>
<evidence type="ECO:0000256" key="2">
    <source>
        <dbReference type="ARBA" id="ARBA00004191"/>
    </source>
</evidence>
<keyword evidence="6" id="KW-0964">Secreted</keyword>
<organism evidence="7 8">
    <name type="scientific">Glycine soja</name>
    <name type="common">Wild soybean</name>
    <dbReference type="NCBI Taxonomy" id="3848"/>
    <lineage>
        <taxon>Eukaryota</taxon>
        <taxon>Viridiplantae</taxon>
        <taxon>Streptophyta</taxon>
        <taxon>Embryophyta</taxon>
        <taxon>Tracheophyta</taxon>
        <taxon>Spermatophyta</taxon>
        <taxon>Magnoliopsida</taxon>
        <taxon>eudicotyledons</taxon>
        <taxon>Gunneridae</taxon>
        <taxon>Pentapetalae</taxon>
        <taxon>rosids</taxon>
        <taxon>fabids</taxon>
        <taxon>Fabales</taxon>
        <taxon>Fabaceae</taxon>
        <taxon>Papilionoideae</taxon>
        <taxon>50 kb inversion clade</taxon>
        <taxon>NPAAA clade</taxon>
        <taxon>indigoferoid/millettioid clade</taxon>
        <taxon>Phaseoleae</taxon>
        <taxon>Glycine</taxon>
        <taxon>Glycine subgen. Soja</taxon>
    </lineage>
</organism>
<accession>A0A445HCM6</accession>